<dbReference type="PANTHER" id="PTHR35333:SF3">
    <property type="entry name" value="BETA-LACTAMASE-TYPE TRANSPEPTIDASE FOLD CONTAINING PROTEIN"/>
    <property type="match status" value="1"/>
</dbReference>
<evidence type="ECO:0000313" key="3">
    <source>
        <dbReference type="EMBL" id="SBO99661.1"/>
    </source>
</evidence>
<evidence type="ECO:0000256" key="1">
    <source>
        <dbReference type="SAM" id="MobiDB-lite"/>
    </source>
</evidence>
<dbReference type="AlphaFoldDB" id="A0A1M4ELE4"/>
<name>A0A1M4ELE4_9ACTN</name>
<dbReference type="InterPro" id="IPR012338">
    <property type="entry name" value="Beta-lactam/transpept-like"/>
</dbReference>
<dbReference type="GO" id="GO:0030655">
    <property type="term" value="P:beta-lactam antibiotic catabolic process"/>
    <property type="evidence" value="ECO:0007669"/>
    <property type="project" value="InterPro"/>
</dbReference>
<feature type="region of interest" description="Disordered" evidence="1">
    <location>
        <begin position="162"/>
        <end position="197"/>
    </location>
</feature>
<reference evidence="3" key="1">
    <citation type="submission" date="2016-04" db="EMBL/GenBank/DDBJ databases">
        <authorList>
            <person name="Evans L.H."/>
            <person name="Alamgir A."/>
            <person name="Owens N."/>
            <person name="Weber N.D."/>
            <person name="Virtaneva K."/>
            <person name="Barbian K."/>
            <person name="Babar A."/>
            <person name="Rosenke K."/>
        </authorList>
    </citation>
    <scope>NUCLEOTIDE SEQUENCE</scope>
    <source>
        <strain evidence="3">Nono1</strain>
    </source>
</reference>
<dbReference type="PANTHER" id="PTHR35333">
    <property type="entry name" value="BETA-LACTAMASE"/>
    <property type="match status" value="1"/>
</dbReference>
<dbReference type="GO" id="GO:0008800">
    <property type="term" value="F:beta-lactamase activity"/>
    <property type="evidence" value="ECO:0007669"/>
    <property type="project" value="InterPro"/>
</dbReference>
<accession>A0A1M4ELE4</accession>
<dbReference type="Gene3D" id="3.40.710.10">
    <property type="entry name" value="DD-peptidase/beta-lactamase superfamily"/>
    <property type="match status" value="1"/>
</dbReference>
<dbReference type="SUPFAM" id="SSF56601">
    <property type="entry name" value="beta-lactamase/transpeptidase-like"/>
    <property type="match status" value="1"/>
</dbReference>
<feature type="compositionally biased region" description="Low complexity" evidence="1">
    <location>
        <begin position="23"/>
        <end position="41"/>
    </location>
</feature>
<organism evidence="3">
    <name type="scientific">Nonomuraea gerenzanensis</name>
    <dbReference type="NCBI Taxonomy" id="93944"/>
    <lineage>
        <taxon>Bacteria</taxon>
        <taxon>Bacillati</taxon>
        <taxon>Actinomycetota</taxon>
        <taxon>Actinomycetes</taxon>
        <taxon>Streptosporangiales</taxon>
        <taxon>Streptosporangiaceae</taxon>
        <taxon>Nonomuraea</taxon>
    </lineage>
</organism>
<feature type="chain" id="PRO_5012047479" evidence="2">
    <location>
        <begin position="21"/>
        <end position="197"/>
    </location>
</feature>
<feature type="region of interest" description="Disordered" evidence="1">
    <location>
        <begin position="23"/>
        <end position="45"/>
    </location>
</feature>
<feature type="signal peptide" evidence="2">
    <location>
        <begin position="1"/>
        <end position="20"/>
    </location>
</feature>
<dbReference type="RefSeq" id="WP_225268309.1">
    <property type="nucleotide sequence ID" value="NZ_CP084058.1"/>
</dbReference>
<dbReference type="InterPro" id="IPR000871">
    <property type="entry name" value="Beta-lactam_class-A"/>
</dbReference>
<sequence length="197" mass="21343">MRVRESSLFAVLLLATSASAAPATVAPRPVTPTGRTPATVAESALPPAERRALDRALERYLRERPGRAALAVHDRTTGARYAFRERTPFMLASVAKVDILLAFLLGKDGRRLSAYERRLTSRMIRQSDNDCAGELYLTIGGRDGLGRALHRLGVRHTVPGTSWGYTHSRPSDQRRCWSGSPAPEARCPPGAGATPSA</sequence>
<dbReference type="GO" id="GO:0046677">
    <property type="term" value="P:response to antibiotic"/>
    <property type="evidence" value="ECO:0007669"/>
    <property type="project" value="InterPro"/>
</dbReference>
<evidence type="ECO:0000256" key="2">
    <source>
        <dbReference type="SAM" id="SignalP"/>
    </source>
</evidence>
<proteinExistence type="predicted"/>
<gene>
    <name evidence="3" type="ORF">BN4615_P9177</name>
</gene>
<keyword evidence="2" id="KW-0732">Signal</keyword>
<protein>
    <submittedName>
        <fullName evidence="3">Putative secreted protein</fullName>
    </submittedName>
</protein>
<dbReference type="EMBL" id="LT559118">
    <property type="protein sequence ID" value="SBO99661.1"/>
    <property type="molecule type" value="Genomic_DNA"/>
</dbReference>